<feature type="region of interest" description="Disordered" evidence="1">
    <location>
        <begin position="428"/>
        <end position="453"/>
    </location>
</feature>
<protein>
    <submittedName>
        <fullName evidence="3">Uncharacterized protein</fullName>
    </submittedName>
</protein>
<accession>A0A4S8LQH3</accession>
<evidence type="ECO:0000313" key="3">
    <source>
        <dbReference type="EMBL" id="THU91696.1"/>
    </source>
</evidence>
<evidence type="ECO:0000256" key="2">
    <source>
        <dbReference type="SAM" id="Phobius"/>
    </source>
</evidence>
<keyword evidence="2" id="KW-1133">Transmembrane helix</keyword>
<feature type="transmembrane region" description="Helical" evidence="2">
    <location>
        <begin position="316"/>
        <end position="339"/>
    </location>
</feature>
<keyword evidence="2" id="KW-0812">Transmembrane</keyword>
<sequence length="453" mass="51465">MAEWANEGLWGKNKMRSRRRVYWRPEDYRRRSSSRHKADAREVCNGTTVKRPLTSQTIVKTSSTPKYTECFWLGSGLFRDLKESTTIVCPLPGYSYAGSFKCANRPLSLGGFSKGVFLAIVNECVFRAWSLDISRFHGKASTSLVQDTPQMVKMTSRRTVLALKNWPRTTEPSLILTGRWMVVEILRYVSFVLMFASMYKFLITGYQNLLVLVDSGTGSAQVMTKQSTLYPHNFLLFIISLSMAAYVLVRWEFGVGEIVTIVDDDIEPIAYTELGQDTKEPTMLSVLSRSSLLTIAVYITFVYLPETFVSIGLTLLIAKSVFPFNTFTTFVNSFFAVLYPRIHPKKTHNGPFKPKSYRLNSRDYIQDKLGAEATVQQNSASQMERVTVSINDFIESKPVFAPFQGSGYNPSPIPETFETFELKQSKISADFETREPRKRWSSWDSKNLSRGGD</sequence>
<name>A0A4S8LQH3_DENBC</name>
<feature type="compositionally biased region" description="Polar residues" evidence="1">
    <location>
        <begin position="442"/>
        <end position="453"/>
    </location>
</feature>
<gene>
    <name evidence="3" type="ORF">K435DRAFT_801037</name>
</gene>
<dbReference type="AlphaFoldDB" id="A0A4S8LQH3"/>
<evidence type="ECO:0000256" key="1">
    <source>
        <dbReference type="SAM" id="MobiDB-lite"/>
    </source>
</evidence>
<dbReference type="Proteomes" id="UP000297245">
    <property type="component" value="Unassembled WGS sequence"/>
</dbReference>
<feature type="transmembrane region" description="Helical" evidence="2">
    <location>
        <begin position="188"/>
        <end position="209"/>
    </location>
</feature>
<organism evidence="3 4">
    <name type="scientific">Dendrothele bispora (strain CBS 962.96)</name>
    <dbReference type="NCBI Taxonomy" id="1314807"/>
    <lineage>
        <taxon>Eukaryota</taxon>
        <taxon>Fungi</taxon>
        <taxon>Dikarya</taxon>
        <taxon>Basidiomycota</taxon>
        <taxon>Agaricomycotina</taxon>
        <taxon>Agaricomycetes</taxon>
        <taxon>Agaricomycetidae</taxon>
        <taxon>Agaricales</taxon>
        <taxon>Agaricales incertae sedis</taxon>
        <taxon>Dendrothele</taxon>
    </lineage>
</organism>
<evidence type="ECO:0000313" key="4">
    <source>
        <dbReference type="Proteomes" id="UP000297245"/>
    </source>
</evidence>
<proteinExistence type="predicted"/>
<keyword evidence="2" id="KW-0472">Membrane</keyword>
<reference evidence="3 4" key="1">
    <citation type="journal article" date="2019" name="Nat. Ecol. Evol.">
        <title>Megaphylogeny resolves global patterns of mushroom evolution.</title>
        <authorList>
            <person name="Varga T."/>
            <person name="Krizsan K."/>
            <person name="Foldi C."/>
            <person name="Dima B."/>
            <person name="Sanchez-Garcia M."/>
            <person name="Sanchez-Ramirez S."/>
            <person name="Szollosi G.J."/>
            <person name="Szarkandi J.G."/>
            <person name="Papp V."/>
            <person name="Albert L."/>
            <person name="Andreopoulos W."/>
            <person name="Angelini C."/>
            <person name="Antonin V."/>
            <person name="Barry K.W."/>
            <person name="Bougher N.L."/>
            <person name="Buchanan P."/>
            <person name="Buyck B."/>
            <person name="Bense V."/>
            <person name="Catcheside P."/>
            <person name="Chovatia M."/>
            <person name="Cooper J."/>
            <person name="Damon W."/>
            <person name="Desjardin D."/>
            <person name="Finy P."/>
            <person name="Geml J."/>
            <person name="Haridas S."/>
            <person name="Hughes K."/>
            <person name="Justo A."/>
            <person name="Karasinski D."/>
            <person name="Kautmanova I."/>
            <person name="Kiss B."/>
            <person name="Kocsube S."/>
            <person name="Kotiranta H."/>
            <person name="LaButti K.M."/>
            <person name="Lechner B.E."/>
            <person name="Liimatainen K."/>
            <person name="Lipzen A."/>
            <person name="Lukacs Z."/>
            <person name="Mihaltcheva S."/>
            <person name="Morgado L.N."/>
            <person name="Niskanen T."/>
            <person name="Noordeloos M.E."/>
            <person name="Ohm R.A."/>
            <person name="Ortiz-Santana B."/>
            <person name="Ovrebo C."/>
            <person name="Racz N."/>
            <person name="Riley R."/>
            <person name="Savchenko A."/>
            <person name="Shiryaev A."/>
            <person name="Soop K."/>
            <person name="Spirin V."/>
            <person name="Szebenyi C."/>
            <person name="Tomsovsky M."/>
            <person name="Tulloss R.E."/>
            <person name="Uehling J."/>
            <person name="Grigoriev I.V."/>
            <person name="Vagvolgyi C."/>
            <person name="Papp T."/>
            <person name="Martin F.M."/>
            <person name="Miettinen O."/>
            <person name="Hibbett D.S."/>
            <person name="Nagy L.G."/>
        </authorList>
    </citation>
    <scope>NUCLEOTIDE SEQUENCE [LARGE SCALE GENOMIC DNA]</scope>
    <source>
        <strain evidence="3 4">CBS 962.96</strain>
    </source>
</reference>
<dbReference type="EMBL" id="ML179299">
    <property type="protein sequence ID" value="THU91696.1"/>
    <property type="molecule type" value="Genomic_DNA"/>
</dbReference>
<feature type="transmembrane region" description="Helical" evidence="2">
    <location>
        <begin position="229"/>
        <end position="249"/>
    </location>
</feature>
<keyword evidence="4" id="KW-1185">Reference proteome</keyword>